<keyword evidence="3 6" id="KW-0732">Signal</keyword>
<keyword evidence="8" id="KW-1185">Reference proteome</keyword>
<evidence type="ECO:0000313" key="8">
    <source>
        <dbReference type="Proteomes" id="UP001320876"/>
    </source>
</evidence>
<feature type="compositionally biased region" description="Acidic residues" evidence="5">
    <location>
        <begin position="675"/>
        <end position="692"/>
    </location>
</feature>
<dbReference type="RefSeq" id="WP_264486128.1">
    <property type="nucleotide sequence ID" value="NZ_JAPDDT010000002.1"/>
</dbReference>
<evidence type="ECO:0000256" key="6">
    <source>
        <dbReference type="SAM" id="SignalP"/>
    </source>
</evidence>
<proteinExistence type="predicted"/>
<feature type="compositionally biased region" description="Polar residues" evidence="5">
    <location>
        <begin position="628"/>
        <end position="646"/>
    </location>
</feature>
<sequence length="1187" mass="125396">MKPSTVSPRPCRTLVFQASLALGLLATVHALEWTKVDNFATYAIGSNINGQGGWVATNTNTAQVVIDPDLNYNKVLHHPATASNTGVAIALAAGKTIPNNSIGTLFLRVRKGNTTLDNSFGLNRTGAASPGTAGNFEVMAQIGGTGFFRGRDGGTNQLNPATQMVVQPATWYKVWLVANNATANGDDTWKYFIQGPNDSSKIELVPPTANGPWNFRNGTALSLIAVQLFCANATGSIYYDDIYIDNSGENLGDPTAVANPDTDGDTLNDAWEDFHFGNLSRDGTADADTNGGADGLTDLEEYIEKTDPNDSDTDNDLLKDGDEVDGISNLWSGVAYERTNPLVVDSDGDGLTDFQENGSLNTAFGSQATNPNDVDTDDDGHTDRAEIVFYGTNPNNADSTPMLLSLISTDVRNGSFELMGPAPGVPNAAKAENWDTDPDGDVPYWNLWTGESTASANSGAETGGTNTHGIKHAYMENGNAAYNLTDYIVAAGDVIAFSYDHTGSGSTVRGGLVYNSGTDLAPAISRFPLDQQALTEVTSTSYLNGRGNIYVVPAGSPAIGKKVGFGLKSTSGWPYVDKVILTIPAADADHDGLTDDWEDQYFGNDDGIPTTEEIALYDSDDQAPDNDGFTNLEEQAAGSNPTNPNSIPGDIDADGLADSWELAFFQSLSNPNGDPGDDPDGDHDTNAVEEEHDNNPNNRGDFYSSTEDSVPDSWKAFHGISSQTGLDDLEPGDPVGDGLINGAEFTHNTNPNLRDTDGDGLEDGDEITAGANPLVQDSDGDGLLDGEEGVDEEEPRNTLSPILADTDGDSFSDKYELDHGTYPNDANSFPTQPTGFSLVEDFQGAGMTVGQTFNGVNGWFATINEWATVAAEPIAGGADQVGYLVKPGAVGSPLRKSLADSGIQIRQGQTGTLFFQLRCASAVLDHSFGLSDVGSAAAGFGDFEAQLIATAGTLRVRDGNTAPNFYDSLLPYQPATWMNIWMVADNTTDTVRVYYQLPGGSQTEIVNPASPFNPFDFRNGVAGNPLNSFLIVDNAAAGNPVYIDNIFVDPTATNLAIPTGATKPGLGGSDSDNDGLPDTWENTYFSGLGQGAADDFEHDGTDNLTEFRLGLIPNNGSSRFAAIRGSGGAIQWPSVEGVTFKIERSTTLGAGSWSTLQPAWPGTAGSASFTDPEPPPGRAFYKITLNP</sequence>
<comment type="caution">
    <text evidence="7">The sequence shown here is derived from an EMBL/GenBank/DDBJ whole genome shotgun (WGS) entry which is preliminary data.</text>
</comment>
<evidence type="ECO:0000256" key="5">
    <source>
        <dbReference type="SAM" id="MobiDB-lite"/>
    </source>
</evidence>
<feature type="region of interest" description="Disordered" evidence="5">
    <location>
        <begin position="619"/>
        <end position="654"/>
    </location>
</feature>
<evidence type="ECO:0000256" key="1">
    <source>
        <dbReference type="ARBA" id="ARBA00004613"/>
    </source>
</evidence>
<dbReference type="Pfam" id="PF18884">
    <property type="entry name" value="TSP3_bac"/>
    <property type="match status" value="8"/>
</dbReference>
<reference evidence="7 8" key="1">
    <citation type="submission" date="2022-10" db="EMBL/GenBank/DDBJ databases">
        <title>Luteolibacter arcticus strain CCTCC AB 2014275, whole genome shotgun sequencing project.</title>
        <authorList>
            <person name="Zhao G."/>
            <person name="Shen L."/>
        </authorList>
    </citation>
    <scope>NUCLEOTIDE SEQUENCE [LARGE SCALE GENOMIC DNA]</scope>
    <source>
        <strain evidence="7 8">CCTCC AB 2014275</strain>
    </source>
</reference>
<feature type="region of interest" description="Disordered" evidence="5">
    <location>
        <begin position="666"/>
        <end position="810"/>
    </location>
</feature>
<evidence type="ECO:0000313" key="7">
    <source>
        <dbReference type="EMBL" id="MCW1922018.1"/>
    </source>
</evidence>
<dbReference type="EMBL" id="JAPDDT010000002">
    <property type="protein sequence ID" value="MCW1922018.1"/>
    <property type="molecule type" value="Genomic_DNA"/>
</dbReference>
<name>A0ABT3GF02_9BACT</name>
<feature type="compositionally biased region" description="Polar residues" evidence="5">
    <location>
        <begin position="695"/>
        <end position="708"/>
    </location>
</feature>
<evidence type="ECO:0000256" key="3">
    <source>
        <dbReference type="ARBA" id="ARBA00022729"/>
    </source>
</evidence>
<dbReference type="PANTHER" id="PTHR37467:SF1">
    <property type="entry name" value="EXPORTED CALCIUM-BINDING GLYCOPROTEIN"/>
    <property type="match status" value="1"/>
</dbReference>
<feature type="compositionally biased region" description="Acidic residues" evidence="5">
    <location>
        <begin position="778"/>
        <end position="794"/>
    </location>
</feature>
<keyword evidence="2" id="KW-0964">Secreted</keyword>
<dbReference type="Proteomes" id="UP001320876">
    <property type="component" value="Unassembled WGS sequence"/>
</dbReference>
<dbReference type="PANTHER" id="PTHR37467">
    <property type="entry name" value="EXPORTED CALCIUM-BINDING GLYCOPROTEIN-RELATED"/>
    <property type="match status" value="1"/>
</dbReference>
<dbReference type="InterPro" id="IPR053180">
    <property type="entry name" value="Ca-binding_acidic-repeat"/>
</dbReference>
<feature type="signal peptide" evidence="6">
    <location>
        <begin position="1"/>
        <end position="30"/>
    </location>
</feature>
<evidence type="ECO:0000256" key="2">
    <source>
        <dbReference type="ARBA" id="ARBA00022525"/>
    </source>
</evidence>
<keyword evidence="4" id="KW-0106">Calcium</keyword>
<dbReference type="InterPro" id="IPR059100">
    <property type="entry name" value="TSP3_bac"/>
</dbReference>
<accession>A0ABT3GF02</accession>
<evidence type="ECO:0000256" key="4">
    <source>
        <dbReference type="ARBA" id="ARBA00022837"/>
    </source>
</evidence>
<gene>
    <name evidence="7" type="ORF">OKA05_05605</name>
</gene>
<feature type="chain" id="PRO_5045288250" evidence="6">
    <location>
        <begin position="31"/>
        <end position="1187"/>
    </location>
</feature>
<protein>
    <submittedName>
        <fullName evidence="7">Uncharacterized protein</fullName>
    </submittedName>
</protein>
<organism evidence="7 8">
    <name type="scientific">Luteolibacter arcticus</name>
    <dbReference type="NCBI Taxonomy" id="1581411"/>
    <lineage>
        <taxon>Bacteria</taxon>
        <taxon>Pseudomonadati</taxon>
        <taxon>Verrucomicrobiota</taxon>
        <taxon>Verrucomicrobiia</taxon>
        <taxon>Verrucomicrobiales</taxon>
        <taxon>Verrucomicrobiaceae</taxon>
        <taxon>Luteolibacter</taxon>
    </lineage>
</organism>
<comment type="subcellular location">
    <subcellularLocation>
        <location evidence="1">Secreted</location>
    </subcellularLocation>
</comment>